<dbReference type="Proteomes" id="UP001629214">
    <property type="component" value="Unassembled WGS sequence"/>
</dbReference>
<organism evidence="1 2">
    <name type="scientific">Herbaspirillum rhizosphaerae</name>
    <dbReference type="NCBI Taxonomy" id="346179"/>
    <lineage>
        <taxon>Bacteria</taxon>
        <taxon>Pseudomonadati</taxon>
        <taxon>Pseudomonadota</taxon>
        <taxon>Betaproteobacteria</taxon>
        <taxon>Burkholderiales</taxon>
        <taxon>Oxalobacteraceae</taxon>
        <taxon>Herbaspirillum</taxon>
    </lineage>
</organism>
<protein>
    <submittedName>
        <fullName evidence="1">DUF4936 family protein</fullName>
    </submittedName>
</protein>
<reference evidence="1 2" key="1">
    <citation type="journal article" date="2024" name="Chem. Sci.">
        <title>Discovery of megapolipeptins by genome mining of a Burkholderiales bacteria collection.</title>
        <authorList>
            <person name="Paulo B.S."/>
            <person name="Recchia M.J.J."/>
            <person name="Lee S."/>
            <person name="Fergusson C.H."/>
            <person name="Romanowski S.B."/>
            <person name="Hernandez A."/>
            <person name="Krull N."/>
            <person name="Liu D.Y."/>
            <person name="Cavanagh H."/>
            <person name="Bos A."/>
            <person name="Gray C.A."/>
            <person name="Murphy B.T."/>
            <person name="Linington R.G."/>
            <person name="Eustaquio A.S."/>
        </authorList>
    </citation>
    <scope>NUCLEOTIDE SEQUENCE [LARGE SCALE GENOMIC DNA]</scope>
    <source>
        <strain evidence="1 2">RL21-008-BIB-B</strain>
    </source>
</reference>
<gene>
    <name evidence="1" type="ORF">PQR63_18075</name>
</gene>
<dbReference type="InterPro" id="IPR032556">
    <property type="entry name" value="DUF4936"/>
</dbReference>
<dbReference type="RefSeq" id="WP_408169358.1">
    <property type="nucleotide sequence ID" value="NZ_JAQQFR010000012.1"/>
</dbReference>
<comment type="caution">
    <text evidence="1">The sequence shown here is derived from an EMBL/GenBank/DDBJ whole genome shotgun (WGS) entry which is preliminary data.</text>
</comment>
<name>A0ABW8ZBF4_9BURK</name>
<dbReference type="EMBL" id="JAQQFR010000012">
    <property type="protein sequence ID" value="MFL9880311.1"/>
    <property type="molecule type" value="Genomic_DNA"/>
</dbReference>
<keyword evidence="2" id="KW-1185">Reference proteome</keyword>
<accession>A0ABW8ZBF4</accession>
<dbReference type="Pfam" id="PF16290">
    <property type="entry name" value="DUF4936"/>
    <property type="match status" value="1"/>
</dbReference>
<evidence type="ECO:0000313" key="1">
    <source>
        <dbReference type="EMBL" id="MFL9880311.1"/>
    </source>
</evidence>
<sequence length="95" mass="11122">MDLYIYYRVFLSNSEQLQKQATVMQAQLSQQYKVATELKRRPQDQDGKHTWMEVYLDVPDGFESVLKQSIAANQLDQLIDGPRHTEHFLDFSPCV</sequence>
<evidence type="ECO:0000313" key="2">
    <source>
        <dbReference type="Proteomes" id="UP001629214"/>
    </source>
</evidence>
<proteinExistence type="predicted"/>